<gene>
    <name evidence="1" type="ORF">MRATA1EN3_LOCUS16507</name>
</gene>
<protein>
    <submittedName>
        <fullName evidence="1">Uncharacterized protein</fullName>
    </submittedName>
</protein>
<dbReference type="EMBL" id="OX596112">
    <property type="protein sequence ID" value="CAI9705294.1"/>
    <property type="molecule type" value="Genomic_DNA"/>
</dbReference>
<organism evidence="1 2">
    <name type="scientific">Rangifer tarandus platyrhynchus</name>
    <name type="common">Svalbard reindeer</name>
    <dbReference type="NCBI Taxonomy" id="3082113"/>
    <lineage>
        <taxon>Eukaryota</taxon>
        <taxon>Metazoa</taxon>
        <taxon>Chordata</taxon>
        <taxon>Craniata</taxon>
        <taxon>Vertebrata</taxon>
        <taxon>Euteleostomi</taxon>
        <taxon>Mammalia</taxon>
        <taxon>Eutheria</taxon>
        <taxon>Laurasiatheria</taxon>
        <taxon>Artiodactyla</taxon>
        <taxon>Ruminantia</taxon>
        <taxon>Pecora</taxon>
        <taxon>Cervidae</taxon>
        <taxon>Odocoileinae</taxon>
        <taxon>Rangifer</taxon>
    </lineage>
</organism>
<reference evidence="1" key="1">
    <citation type="submission" date="2023-05" db="EMBL/GenBank/DDBJ databases">
        <authorList>
            <consortium name="ELIXIR-Norway"/>
        </authorList>
    </citation>
    <scope>NUCLEOTIDE SEQUENCE</scope>
</reference>
<evidence type="ECO:0000313" key="2">
    <source>
        <dbReference type="Proteomes" id="UP001162501"/>
    </source>
</evidence>
<name>A0ACB0EXW1_RANTA</name>
<evidence type="ECO:0000313" key="1">
    <source>
        <dbReference type="EMBL" id="CAI9705294.1"/>
    </source>
</evidence>
<dbReference type="Proteomes" id="UP001162501">
    <property type="component" value="Chromosome 28"/>
</dbReference>
<sequence>MSRQGPVLGAQGRIKCPRRTSTFMDLQALCRAGKPPKGAQRSRAAAVSRERGAREVAARPARLLARVGGAAGVKVGARAQRPPGCARSARLLGAGTAESGGQ</sequence>
<proteinExistence type="predicted"/>
<accession>A0ACB0EXW1</accession>